<accession>A0A2N5SV74</accession>
<gene>
    <name evidence="2" type="ORF">PCANC_13226</name>
    <name evidence="1" type="ORF">PCANC_14636</name>
    <name evidence="3" type="ORF">PCASD_06229</name>
</gene>
<keyword evidence="4" id="KW-1185">Reference proteome</keyword>
<protein>
    <submittedName>
        <fullName evidence="1">Uncharacterized protein</fullName>
    </submittedName>
</protein>
<dbReference type="Proteomes" id="UP000235392">
    <property type="component" value="Unassembled WGS sequence"/>
</dbReference>
<dbReference type="AlphaFoldDB" id="A0A2N5SV74"/>
<organism evidence="1 4">
    <name type="scientific">Puccinia coronata f. sp. avenae</name>
    <dbReference type="NCBI Taxonomy" id="200324"/>
    <lineage>
        <taxon>Eukaryota</taxon>
        <taxon>Fungi</taxon>
        <taxon>Dikarya</taxon>
        <taxon>Basidiomycota</taxon>
        <taxon>Pucciniomycotina</taxon>
        <taxon>Pucciniomycetes</taxon>
        <taxon>Pucciniales</taxon>
        <taxon>Pucciniaceae</taxon>
        <taxon>Puccinia</taxon>
    </lineage>
</organism>
<comment type="caution">
    <text evidence="1">The sequence shown here is derived from an EMBL/GenBank/DDBJ whole genome shotgun (WGS) entry which is preliminary data.</text>
</comment>
<name>A0A2N5SV74_9BASI</name>
<evidence type="ECO:0000313" key="1">
    <source>
        <dbReference type="EMBL" id="PLW17122.1"/>
    </source>
</evidence>
<evidence type="ECO:0000313" key="3">
    <source>
        <dbReference type="EMBL" id="PLW45606.1"/>
    </source>
</evidence>
<reference evidence="4 5" key="1">
    <citation type="submission" date="2017-11" db="EMBL/GenBank/DDBJ databases">
        <title>De novo assembly and phasing of dikaryotic genomes from two isolates of Puccinia coronata f. sp. avenae, the causal agent of oat crown rust.</title>
        <authorList>
            <person name="Miller M.E."/>
            <person name="Zhang Y."/>
            <person name="Omidvar V."/>
            <person name="Sperschneider J."/>
            <person name="Schwessinger B."/>
            <person name="Raley C."/>
            <person name="Palmer J.M."/>
            <person name="Garnica D."/>
            <person name="Upadhyaya N."/>
            <person name="Rathjen J."/>
            <person name="Taylor J.M."/>
            <person name="Park R.F."/>
            <person name="Dodds P.N."/>
            <person name="Hirsch C.D."/>
            <person name="Kianian S.F."/>
            <person name="Figueroa M."/>
        </authorList>
    </citation>
    <scope>NUCLEOTIDE SEQUENCE [LARGE SCALE GENOMIC DNA]</scope>
    <source>
        <strain evidence="1">12NC29</strain>
        <strain evidence="3">12SD80</strain>
    </source>
</reference>
<evidence type="ECO:0000313" key="2">
    <source>
        <dbReference type="EMBL" id="PLW43373.1"/>
    </source>
</evidence>
<dbReference type="Proteomes" id="UP000235388">
    <property type="component" value="Unassembled WGS sequence"/>
</dbReference>
<proteinExistence type="predicted"/>
<dbReference type="EMBL" id="PGCJ01000148">
    <property type="protein sequence ID" value="PLW43373.1"/>
    <property type="molecule type" value="Genomic_DNA"/>
</dbReference>
<evidence type="ECO:0000313" key="5">
    <source>
        <dbReference type="Proteomes" id="UP000235392"/>
    </source>
</evidence>
<dbReference type="EMBL" id="PGCI01000047">
    <property type="protein sequence ID" value="PLW45606.1"/>
    <property type="molecule type" value="Genomic_DNA"/>
</dbReference>
<dbReference type="EMBL" id="PGCJ01000856">
    <property type="protein sequence ID" value="PLW17122.1"/>
    <property type="molecule type" value="Genomic_DNA"/>
</dbReference>
<sequence>MTSGQPLDVKIKERVTKTKYLKSQPANGNLPHESGIDDEVPKEAQQGVNQVMTSGQPVLDVKIKGRVTKTKYLKS</sequence>
<evidence type="ECO:0000313" key="4">
    <source>
        <dbReference type="Proteomes" id="UP000235388"/>
    </source>
</evidence>